<keyword evidence="1" id="KW-1133">Transmembrane helix</keyword>
<reference evidence="2" key="2">
    <citation type="submission" date="2021-08" db="EMBL/GenBank/DDBJ databases">
        <authorList>
            <person name="Tani A."/>
            <person name="Ola A."/>
            <person name="Ogura Y."/>
            <person name="Katsura K."/>
            <person name="Hayashi T."/>
        </authorList>
    </citation>
    <scope>NUCLEOTIDE SEQUENCE</scope>
    <source>
        <strain evidence="2">LMG 23639</strain>
    </source>
</reference>
<keyword evidence="1" id="KW-0472">Membrane</keyword>
<evidence type="ECO:0000256" key="1">
    <source>
        <dbReference type="SAM" id="Phobius"/>
    </source>
</evidence>
<gene>
    <name evidence="2" type="ORF">AOPFMNJM_0539</name>
</gene>
<dbReference type="EMBL" id="BPQR01000009">
    <property type="protein sequence ID" value="GJE05241.1"/>
    <property type="molecule type" value="Genomic_DNA"/>
</dbReference>
<proteinExistence type="predicted"/>
<protein>
    <submittedName>
        <fullName evidence="2">Uncharacterized protein</fullName>
    </submittedName>
</protein>
<name>A0ABQ4SU90_9HYPH</name>
<keyword evidence="3" id="KW-1185">Reference proteome</keyword>
<keyword evidence="1" id="KW-0812">Transmembrane</keyword>
<feature type="transmembrane region" description="Helical" evidence="1">
    <location>
        <begin position="12"/>
        <end position="28"/>
    </location>
</feature>
<accession>A0ABQ4SU90</accession>
<evidence type="ECO:0000313" key="3">
    <source>
        <dbReference type="Proteomes" id="UP001055102"/>
    </source>
</evidence>
<dbReference type="Proteomes" id="UP001055102">
    <property type="component" value="Unassembled WGS sequence"/>
</dbReference>
<comment type="caution">
    <text evidence="2">The sequence shown here is derived from an EMBL/GenBank/DDBJ whole genome shotgun (WGS) entry which is preliminary data.</text>
</comment>
<organism evidence="2 3">
    <name type="scientific">Methylobacterium jeotgali</name>
    <dbReference type="NCBI Taxonomy" id="381630"/>
    <lineage>
        <taxon>Bacteria</taxon>
        <taxon>Pseudomonadati</taxon>
        <taxon>Pseudomonadota</taxon>
        <taxon>Alphaproteobacteria</taxon>
        <taxon>Hyphomicrobiales</taxon>
        <taxon>Methylobacteriaceae</taxon>
        <taxon>Methylobacterium</taxon>
    </lineage>
</organism>
<reference evidence="2" key="1">
    <citation type="journal article" date="2021" name="Front. Microbiol.">
        <title>Comprehensive Comparative Genomics and Phenotyping of Methylobacterium Species.</title>
        <authorList>
            <person name="Alessa O."/>
            <person name="Ogura Y."/>
            <person name="Fujitani Y."/>
            <person name="Takami H."/>
            <person name="Hayashi T."/>
            <person name="Sahin N."/>
            <person name="Tani A."/>
        </authorList>
    </citation>
    <scope>NUCLEOTIDE SEQUENCE</scope>
    <source>
        <strain evidence="2">LMG 23639</strain>
    </source>
</reference>
<sequence>MMPDRLSEVKVVIAAGIASVTASMNAFLTKR</sequence>
<evidence type="ECO:0000313" key="2">
    <source>
        <dbReference type="EMBL" id="GJE05241.1"/>
    </source>
</evidence>